<keyword evidence="1" id="KW-0812">Transmembrane</keyword>
<dbReference type="SMART" id="SM00271">
    <property type="entry name" value="DnaJ"/>
    <property type="match status" value="1"/>
</dbReference>
<dbReference type="EMBL" id="JACNJZ010000210">
    <property type="protein sequence ID" value="MBC8319008.1"/>
    <property type="molecule type" value="Genomic_DNA"/>
</dbReference>
<dbReference type="Pfam" id="PF00226">
    <property type="entry name" value="DnaJ"/>
    <property type="match status" value="1"/>
</dbReference>
<keyword evidence="1" id="KW-0472">Membrane</keyword>
<dbReference type="PRINTS" id="PR00625">
    <property type="entry name" value="JDOMAIN"/>
</dbReference>
<reference evidence="3 4" key="1">
    <citation type="submission" date="2020-08" db="EMBL/GenBank/DDBJ databases">
        <title>Bridging the membrane lipid divide: bacteria of the FCB group superphylum have the potential to synthesize archaeal ether lipids.</title>
        <authorList>
            <person name="Villanueva L."/>
            <person name="Von Meijenfeldt F.A.B."/>
            <person name="Westbye A.B."/>
            <person name="Yadav S."/>
            <person name="Hopmans E.C."/>
            <person name="Dutilh B.E."/>
            <person name="Sinninghe Damste J.S."/>
        </authorList>
    </citation>
    <scope>NUCLEOTIDE SEQUENCE [LARGE SCALE GENOMIC DNA]</scope>
    <source>
        <strain evidence="3">NIOZ-UU47</strain>
    </source>
</reference>
<evidence type="ECO:0000259" key="2">
    <source>
        <dbReference type="PROSITE" id="PS50076"/>
    </source>
</evidence>
<organism evidence="3 4">
    <name type="scientific">Candidatus Desulfobia pelagia</name>
    <dbReference type="NCBI Taxonomy" id="2841692"/>
    <lineage>
        <taxon>Bacteria</taxon>
        <taxon>Pseudomonadati</taxon>
        <taxon>Thermodesulfobacteriota</taxon>
        <taxon>Desulfobulbia</taxon>
        <taxon>Desulfobulbales</taxon>
        <taxon>Desulfobulbaceae</taxon>
        <taxon>Candidatus Desulfobia</taxon>
    </lineage>
</organism>
<dbReference type="CDD" id="cd06257">
    <property type="entry name" value="DnaJ"/>
    <property type="match status" value="1"/>
</dbReference>
<feature type="transmembrane region" description="Helical" evidence="1">
    <location>
        <begin position="40"/>
        <end position="62"/>
    </location>
</feature>
<dbReference type="InterPro" id="IPR050817">
    <property type="entry name" value="DjlA_DnaK_co-chaperone"/>
</dbReference>
<gene>
    <name evidence="3" type="ORF">H8E41_14010</name>
</gene>
<dbReference type="PROSITE" id="PS50076">
    <property type="entry name" value="DNAJ_2"/>
    <property type="match status" value="1"/>
</dbReference>
<evidence type="ECO:0000256" key="1">
    <source>
        <dbReference type="SAM" id="Phobius"/>
    </source>
</evidence>
<feature type="domain" description="J" evidence="2">
    <location>
        <begin position="213"/>
        <end position="277"/>
    </location>
</feature>
<dbReference type="InterPro" id="IPR029024">
    <property type="entry name" value="TerB-like"/>
</dbReference>
<feature type="transmembrane region" description="Helical" evidence="1">
    <location>
        <begin position="12"/>
        <end position="34"/>
    </location>
</feature>
<evidence type="ECO:0000313" key="4">
    <source>
        <dbReference type="Proteomes" id="UP000614424"/>
    </source>
</evidence>
<dbReference type="Proteomes" id="UP000614424">
    <property type="component" value="Unassembled WGS sequence"/>
</dbReference>
<dbReference type="AlphaFoldDB" id="A0A8J6NIE4"/>
<accession>A0A8J6NIE4</accession>
<dbReference type="Pfam" id="PF05099">
    <property type="entry name" value="TerB"/>
    <property type="match status" value="1"/>
</dbReference>
<sequence length="277" mass="32474">MRYQYHYHRQPGCGGCLIVGTLLLLLFGGAPLLFDVIGFLFGAFLFTLFFLWLGFWGFSYYIKRKVSDYEQGQTEARNNFVSLLVHILVKIAQFDGNVTKAELQAISNFFRTHLHYNQEQMFWVKELVKDASTNTDSLETLLSQFRDGFAYEPRLILVELVYQVLFSNDHVSGQELELAQNIAEYLNISRYDLLRIQSRYIHRRQAAATREEDYYEVLGIQPGTDFEQIKKAYRKLSMKYHPDKVGHLGEEFKNVAEEKMKEINAAYHHFKTKYNTK</sequence>
<keyword evidence="1" id="KW-1133">Transmembrane helix</keyword>
<evidence type="ECO:0000313" key="3">
    <source>
        <dbReference type="EMBL" id="MBC8319008.1"/>
    </source>
</evidence>
<dbReference type="InterPro" id="IPR001623">
    <property type="entry name" value="DnaJ_domain"/>
</dbReference>
<comment type="caution">
    <text evidence="3">The sequence shown here is derived from an EMBL/GenBank/DDBJ whole genome shotgun (WGS) entry which is preliminary data.</text>
</comment>
<name>A0A8J6NIE4_9BACT</name>
<dbReference type="InterPro" id="IPR036869">
    <property type="entry name" value="J_dom_sf"/>
</dbReference>
<dbReference type="InterPro" id="IPR007791">
    <property type="entry name" value="DjlA_N"/>
</dbReference>
<dbReference type="PANTHER" id="PTHR24074">
    <property type="entry name" value="CO-CHAPERONE PROTEIN DJLA"/>
    <property type="match status" value="1"/>
</dbReference>
<proteinExistence type="predicted"/>
<protein>
    <submittedName>
        <fullName evidence="3">TerB family tellurite resistance protein</fullName>
    </submittedName>
</protein>
<dbReference type="SUPFAM" id="SSF46565">
    <property type="entry name" value="Chaperone J-domain"/>
    <property type="match status" value="1"/>
</dbReference>
<dbReference type="Gene3D" id="1.10.3680.10">
    <property type="entry name" value="TerB-like"/>
    <property type="match status" value="1"/>
</dbReference>
<dbReference type="Gene3D" id="1.10.287.110">
    <property type="entry name" value="DnaJ domain"/>
    <property type="match status" value="1"/>
</dbReference>